<evidence type="ECO:0000256" key="3">
    <source>
        <dbReference type="ARBA" id="ARBA00022527"/>
    </source>
</evidence>
<dbReference type="InterPro" id="IPR032710">
    <property type="entry name" value="NTF2-like_dom_sf"/>
</dbReference>
<evidence type="ECO:0000256" key="10">
    <source>
        <dbReference type="ARBA" id="ARBA00047307"/>
    </source>
</evidence>
<dbReference type="InterPro" id="IPR000719">
    <property type="entry name" value="Prot_kinase_dom"/>
</dbReference>
<evidence type="ECO:0000256" key="4">
    <source>
        <dbReference type="ARBA" id="ARBA00022553"/>
    </source>
</evidence>
<gene>
    <name evidence="16" type="primary">LOC107225076</name>
</gene>
<comment type="catalytic activity">
    <reaction evidence="11">
        <text>L-seryl-[protein] + ATP = O-phospho-L-seryl-[protein] + ADP + H(+)</text>
        <dbReference type="Rhea" id="RHEA:17989"/>
        <dbReference type="Rhea" id="RHEA-COMP:9863"/>
        <dbReference type="Rhea" id="RHEA-COMP:11604"/>
        <dbReference type="ChEBI" id="CHEBI:15378"/>
        <dbReference type="ChEBI" id="CHEBI:29999"/>
        <dbReference type="ChEBI" id="CHEBI:30616"/>
        <dbReference type="ChEBI" id="CHEBI:83421"/>
        <dbReference type="ChEBI" id="CHEBI:456216"/>
        <dbReference type="EC" id="2.7.11.17"/>
    </reaction>
</comment>
<dbReference type="InterPro" id="IPR011009">
    <property type="entry name" value="Kinase-like_dom_sf"/>
</dbReference>
<evidence type="ECO:0000256" key="11">
    <source>
        <dbReference type="ARBA" id="ARBA00047430"/>
    </source>
</evidence>
<dbReference type="PANTHER" id="PTHR24347">
    <property type="entry name" value="SERINE/THREONINE-PROTEIN KINASE"/>
    <property type="match status" value="1"/>
</dbReference>
<dbReference type="PROSITE" id="PS00107">
    <property type="entry name" value="PROTEIN_KINASE_ATP"/>
    <property type="match status" value="1"/>
</dbReference>
<dbReference type="Gene3D" id="6.10.140.620">
    <property type="match status" value="1"/>
</dbReference>
<dbReference type="InterPro" id="IPR013543">
    <property type="entry name" value="Ca/CaM-dep_prot_kinase-assoc"/>
</dbReference>
<keyword evidence="6 12" id="KW-0547">Nucleotide-binding</keyword>
<evidence type="ECO:0000256" key="13">
    <source>
        <dbReference type="SAM" id="MobiDB-lite"/>
    </source>
</evidence>
<evidence type="ECO:0000256" key="7">
    <source>
        <dbReference type="ARBA" id="ARBA00022777"/>
    </source>
</evidence>
<feature type="domain" description="Protein kinase" evidence="14">
    <location>
        <begin position="14"/>
        <end position="272"/>
    </location>
</feature>
<sequence length="557" mass="62318">MAAPAACTRFSDNYDLKEELGKGAFSVVRRCVQKSSGLEFAAKIINTKKLSARDFQKLEREARICRKLQHPNIVRLHDSIQEENFHYLVFDLVTGGELFEDIVAREFYSEADASHCIQQILESVHHCHHNGVVHRDLKPENLLLASKAKGAAVKLADFGLAIEVQGEQQAWFGFAGTPGYLSPEVLKKEPYGKPVDIWACGVILYILLVGYPPFWDEDQHRLYAQIKAGAYDYPSPEWDTVTTEAKNLINQMLTVNPTKRITASEALKHPWICQRERVASVVHRQETVDCLKKFNARRKLKGAILTTMLATRNFSSKYDTQGRNTITKKGDGSQVKESTDSSTTIEDDDVKAGSGSGSGSSHSSSSNSQNSQTGGSPSSTIHLNACGSTPRRHDSNTEIRIVCPIKTCSQLSTNSQCSARRQEIIKMTEQLIESINTGDFEAYTKICDPHLTAFEPEALGNLVEGMDFHKFYFDNVLAKNCKAVNTTILNPHVHLLGEDAACIAYVRLTQYMDKQGVAHTHQSEESRVWHKRDNKWQNVHFHRSAVTGSPQFSFNQK</sequence>
<feature type="binding site" evidence="12">
    <location>
        <position position="43"/>
    </location>
    <ligand>
        <name>ATP</name>
        <dbReference type="ChEBI" id="CHEBI:30616"/>
    </ligand>
</feature>
<evidence type="ECO:0000256" key="9">
    <source>
        <dbReference type="ARBA" id="ARBA00022860"/>
    </source>
</evidence>
<organism evidence="15 16">
    <name type="scientific">Neodiprion lecontei</name>
    <name type="common">Redheaded pine sawfly</name>
    <dbReference type="NCBI Taxonomy" id="441921"/>
    <lineage>
        <taxon>Eukaryota</taxon>
        <taxon>Metazoa</taxon>
        <taxon>Ecdysozoa</taxon>
        <taxon>Arthropoda</taxon>
        <taxon>Hexapoda</taxon>
        <taxon>Insecta</taxon>
        <taxon>Pterygota</taxon>
        <taxon>Neoptera</taxon>
        <taxon>Endopterygota</taxon>
        <taxon>Hymenoptera</taxon>
        <taxon>Tenthredinoidea</taxon>
        <taxon>Diprionidae</taxon>
        <taxon>Diprioninae</taxon>
        <taxon>Neodiprion</taxon>
    </lineage>
</organism>
<dbReference type="InterPro" id="IPR008271">
    <property type="entry name" value="Ser/Thr_kinase_AS"/>
</dbReference>
<reference evidence="16" key="1">
    <citation type="submission" date="2025-08" db="UniProtKB">
        <authorList>
            <consortium name="RefSeq"/>
        </authorList>
    </citation>
    <scope>IDENTIFICATION</scope>
    <source>
        <tissue evidence="16">Thorax and Abdomen</tissue>
    </source>
</reference>
<dbReference type="PROSITE" id="PS50011">
    <property type="entry name" value="PROTEIN_KINASE_DOM"/>
    <property type="match status" value="1"/>
</dbReference>
<dbReference type="SUPFAM" id="SSF54427">
    <property type="entry name" value="NTF2-like"/>
    <property type="match status" value="1"/>
</dbReference>
<dbReference type="SMART" id="SM00220">
    <property type="entry name" value="S_TKc"/>
    <property type="match status" value="1"/>
</dbReference>
<dbReference type="EC" id="2.7.11.17" evidence="2"/>
<keyword evidence="4" id="KW-0597">Phosphoprotein</keyword>
<dbReference type="Gene3D" id="3.10.450.50">
    <property type="match status" value="1"/>
</dbReference>
<evidence type="ECO:0000256" key="2">
    <source>
        <dbReference type="ARBA" id="ARBA00012434"/>
    </source>
</evidence>
<keyword evidence="9" id="KW-0112">Calmodulin-binding</keyword>
<dbReference type="Pfam" id="PF08332">
    <property type="entry name" value="CaMKII_AD"/>
    <property type="match status" value="1"/>
</dbReference>
<proteinExistence type="inferred from homology"/>
<dbReference type="Gene3D" id="3.30.200.20">
    <property type="entry name" value="Phosphorylase Kinase, domain 1"/>
    <property type="match status" value="1"/>
</dbReference>
<protein>
    <recommendedName>
        <fullName evidence="2">calcium/calmodulin-dependent protein kinase</fullName>
        <ecNumber evidence="2">2.7.11.17</ecNumber>
    </recommendedName>
</protein>
<evidence type="ECO:0000259" key="14">
    <source>
        <dbReference type="PROSITE" id="PS50011"/>
    </source>
</evidence>
<dbReference type="RefSeq" id="XP_046593504.1">
    <property type="nucleotide sequence ID" value="XM_046737548.1"/>
</dbReference>
<name>A0ABM3FZQ1_NEOLC</name>
<feature type="region of interest" description="Disordered" evidence="13">
    <location>
        <begin position="320"/>
        <end position="393"/>
    </location>
</feature>
<feature type="compositionally biased region" description="Low complexity" evidence="13">
    <location>
        <begin position="359"/>
        <end position="380"/>
    </location>
</feature>
<dbReference type="PROSITE" id="PS00108">
    <property type="entry name" value="PROTEIN_KINASE_ST"/>
    <property type="match status" value="1"/>
</dbReference>
<keyword evidence="15" id="KW-1185">Reference proteome</keyword>
<dbReference type="Proteomes" id="UP000829291">
    <property type="component" value="Chromosome 1"/>
</dbReference>
<dbReference type="GeneID" id="107225076"/>
<dbReference type="GO" id="GO:0016301">
    <property type="term" value="F:kinase activity"/>
    <property type="evidence" value="ECO:0007669"/>
    <property type="project" value="UniProtKB-KW"/>
</dbReference>
<evidence type="ECO:0000256" key="12">
    <source>
        <dbReference type="PROSITE-ProRule" id="PRU10141"/>
    </source>
</evidence>
<evidence type="ECO:0000256" key="8">
    <source>
        <dbReference type="ARBA" id="ARBA00022840"/>
    </source>
</evidence>
<keyword evidence="3" id="KW-0723">Serine/threonine-protein kinase</keyword>
<dbReference type="InterPro" id="IPR017441">
    <property type="entry name" value="Protein_kinase_ATP_BS"/>
</dbReference>
<evidence type="ECO:0000313" key="15">
    <source>
        <dbReference type="Proteomes" id="UP000829291"/>
    </source>
</evidence>
<accession>A0ABM3FZQ1</accession>
<keyword evidence="7 16" id="KW-0418">Kinase</keyword>
<evidence type="ECO:0000256" key="5">
    <source>
        <dbReference type="ARBA" id="ARBA00022679"/>
    </source>
</evidence>
<keyword evidence="8 12" id="KW-0067">ATP-binding</keyword>
<dbReference type="CDD" id="cd14086">
    <property type="entry name" value="STKc_CaMKII"/>
    <property type="match status" value="1"/>
</dbReference>
<comment type="similarity">
    <text evidence="1">Belongs to the protein kinase superfamily. CAMK Ser/Thr protein kinase family. CaMK subfamily.</text>
</comment>
<dbReference type="Gene3D" id="1.10.510.10">
    <property type="entry name" value="Transferase(Phosphotransferase) domain 1"/>
    <property type="match status" value="1"/>
</dbReference>
<dbReference type="Pfam" id="PF00069">
    <property type="entry name" value="Pkinase"/>
    <property type="match status" value="1"/>
</dbReference>
<comment type="catalytic activity">
    <reaction evidence="10">
        <text>L-threonyl-[protein] + ATP = O-phospho-L-threonyl-[protein] + ADP + H(+)</text>
        <dbReference type="Rhea" id="RHEA:46608"/>
        <dbReference type="Rhea" id="RHEA-COMP:11060"/>
        <dbReference type="Rhea" id="RHEA-COMP:11605"/>
        <dbReference type="ChEBI" id="CHEBI:15378"/>
        <dbReference type="ChEBI" id="CHEBI:30013"/>
        <dbReference type="ChEBI" id="CHEBI:30616"/>
        <dbReference type="ChEBI" id="CHEBI:61977"/>
        <dbReference type="ChEBI" id="CHEBI:456216"/>
        <dbReference type="EC" id="2.7.11.17"/>
    </reaction>
</comment>
<evidence type="ECO:0000256" key="1">
    <source>
        <dbReference type="ARBA" id="ARBA00005354"/>
    </source>
</evidence>
<evidence type="ECO:0000313" key="16">
    <source>
        <dbReference type="RefSeq" id="XP_046593504.1"/>
    </source>
</evidence>
<keyword evidence="5" id="KW-0808">Transferase</keyword>
<evidence type="ECO:0000256" key="6">
    <source>
        <dbReference type="ARBA" id="ARBA00022741"/>
    </source>
</evidence>
<dbReference type="SUPFAM" id="SSF56112">
    <property type="entry name" value="Protein kinase-like (PK-like)"/>
    <property type="match status" value="1"/>
</dbReference>